<sequence length="124" mass="14300">MESNNPYEILDDDDGFDWEAAAGEIDAVCYFRWFPEEKIVFAAPSRPLVMQQIEACHNIFCEAVRELMVVPVQLRILALTTTPGSKKETVQDVIDNLQISKIEHRSETEHDILPYVHDRKIELI</sequence>
<dbReference type="GO" id="GO:0016787">
    <property type="term" value="F:hydrolase activity"/>
    <property type="evidence" value="ECO:0007669"/>
    <property type="project" value="UniProtKB-KW"/>
</dbReference>
<dbReference type="GO" id="GO:0005524">
    <property type="term" value="F:ATP binding"/>
    <property type="evidence" value="ECO:0007669"/>
    <property type="project" value="UniProtKB-KW"/>
</dbReference>
<accession>A0A9D4XEC5</accession>
<dbReference type="Proteomes" id="UP001058974">
    <property type="component" value="Chromosome 4"/>
</dbReference>
<dbReference type="PANTHER" id="PTHR14025">
    <property type="entry name" value="FANCONI ANEMIA GROUP M FANCM FAMILY MEMBER"/>
    <property type="match status" value="1"/>
</dbReference>
<comment type="caution">
    <text evidence="5">The sequence shown here is derived from an EMBL/GenBank/DDBJ whole genome shotgun (WGS) entry which is preliminary data.</text>
</comment>
<keyword evidence="3" id="KW-0347">Helicase</keyword>
<organism evidence="5 6">
    <name type="scientific">Pisum sativum</name>
    <name type="common">Garden pea</name>
    <name type="synonym">Lathyrus oleraceus</name>
    <dbReference type="NCBI Taxonomy" id="3888"/>
    <lineage>
        <taxon>Eukaryota</taxon>
        <taxon>Viridiplantae</taxon>
        <taxon>Streptophyta</taxon>
        <taxon>Embryophyta</taxon>
        <taxon>Tracheophyta</taxon>
        <taxon>Spermatophyta</taxon>
        <taxon>Magnoliopsida</taxon>
        <taxon>eudicotyledons</taxon>
        <taxon>Gunneridae</taxon>
        <taxon>Pentapetalae</taxon>
        <taxon>rosids</taxon>
        <taxon>fabids</taxon>
        <taxon>Fabales</taxon>
        <taxon>Fabaceae</taxon>
        <taxon>Papilionoideae</taxon>
        <taxon>50 kb inversion clade</taxon>
        <taxon>NPAAA clade</taxon>
        <taxon>Hologalegina</taxon>
        <taxon>IRL clade</taxon>
        <taxon>Fabeae</taxon>
        <taxon>Lathyrus</taxon>
    </lineage>
</organism>
<evidence type="ECO:0000256" key="3">
    <source>
        <dbReference type="ARBA" id="ARBA00022806"/>
    </source>
</evidence>
<dbReference type="GO" id="GO:0043138">
    <property type="term" value="F:3'-5' DNA helicase activity"/>
    <property type="evidence" value="ECO:0007669"/>
    <property type="project" value="TreeGrafter"/>
</dbReference>
<proteinExistence type="predicted"/>
<dbReference type="PANTHER" id="PTHR14025:SF20">
    <property type="entry name" value="FANCONI ANEMIA GROUP M PROTEIN"/>
    <property type="match status" value="1"/>
</dbReference>
<keyword evidence="4" id="KW-0067">ATP-binding</keyword>
<reference evidence="5 6" key="1">
    <citation type="journal article" date="2022" name="Nat. Genet.">
        <title>Improved pea reference genome and pan-genome highlight genomic features and evolutionary characteristics.</title>
        <authorList>
            <person name="Yang T."/>
            <person name="Liu R."/>
            <person name="Luo Y."/>
            <person name="Hu S."/>
            <person name="Wang D."/>
            <person name="Wang C."/>
            <person name="Pandey M.K."/>
            <person name="Ge S."/>
            <person name="Xu Q."/>
            <person name="Li N."/>
            <person name="Li G."/>
            <person name="Huang Y."/>
            <person name="Saxena R.K."/>
            <person name="Ji Y."/>
            <person name="Li M."/>
            <person name="Yan X."/>
            <person name="He Y."/>
            <person name="Liu Y."/>
            <person name="Wang X."/>
            <person name="Xiang C."/>
            <person name="Varshney R.K."/>
            <person name="Ding H."/>
            <person name="Gao S."/>
            <person name="Zong X."/>
        </authorList>
    </citation>
    <scope>NUCLEOTIDE SEQUENCE [LARGE SCALE GENOMIC DNA]</scope>
    <source>
        <strain evidence="5 6">cv. Zhongwan 6</strain>
    </source>
</reference>
<evidence type="ECO:0000256" key="4">
    <source>
        <dbReference type="ARBA" id="ARBA00022840"/>
    </source>
</evidence>
<dbReference type="EMBL" id="JAMSHJ010000004">
    <property type="protein sequence ID" value="KAI5417295.1"/>
    <property type="molecule type" value="Genomic_DNA"/>
</dbReference>
<evidence type="ECO:0000313" key="6">
    <source>
        <dbReference type="Proteomes" id="UP001058974"/>
    </source>
</evidence>
<name>A0A9D4XEC5_PEA</name>
<evidence type="ECO:0000256" key="1">
    <source>
        <dbReference type="ARBA" id="ARBA00022741"/>
    </source>
</evidence>
<dbReference type="GO" id="GO:0000400">
    <property type="term" value="F:four-way junction DNA binding"/>
    <property type="evidence" value="ECO:0007669"/>
    <property type="project" value="TreeGrafter"/>
</dbReference>
<dbReference type="GO" id="GO:0009378">
    <property type="term" value="F:four-way junction helicase activity"/>
    <property type="evidence" value="ECO:0007669"/>
    <property type="project" value="TreeGrafter"/>
</dbReference>
<evidence type="ECO:0000256" key="2">
    <source>
        <dbReference type="ARBA" id="ARBA00022801"/>
    </source>
</evidence>
<dbReference type="GO" id="GO:0045003">
    <property type="term" value="P:double-strand break repair via synthesis-dependent strand annealing"/>
    <property type="evidence" value="ECO:0007669"/>
    <property type="project" value="TreeGrafter"/>
</dbReference>
<gene>
    <name evidence="5" type="ORF">KIW84_042053</name>
</gene>
<dbReference type="InterPro" id="IPR027417">
    <property type="entry name" value="P-loop_NTPase"/>
</dbReference>
<dbReference type="Gramene" id="Psat04G0205300-T1">
    <property type="protein sequence ID" value="KAI5417295.1"/>
    <property type="gene ID" value="KIW84_042053"/>
</dbReference>
<dbReference type="GO" id="GO:0036297">
    <property type="term" value="P:interstrand cross-link repair"/>
    <property type="evidence" value="ECO:0007669"/>
    <property type="project" value="TreeGrafter"/>
</dbReference>
<keyword evidence="6" id="KW-1185">Reference proteome</keyword>
<keyword evidence="2" id="KW-0378">Hydrolase</keyword>
<dbReference type="AlphaFoldDB" id="A0A9D4XEC5"/>
<protein>
    <submittedName>
        <fullName evidence="5">Uncharacterized protein</fullName>
    </submittedName>
</protein>
<dbReference type="Gene3D" id="3.40.50.300">
    <property type="entry name" value="P-loop containing nucleotide triphosphate hydrolases"/>
    <property type="match status" value="1"/>
</dbReference>
<keyword evidence="1" id="KW-0547">Nucleotide-binding</keyword>
<evidence type="ECO:0000313" key="5">
    <source>
        <dbReference type="EMBL" id="KAI5417295.1"/>
    </source>
</evidence>